<accession>A0A7X5J9U5</accession>
<proteinExistence type="predicted"/>
<evidence type="ECO:0000259" key="1">
    <source>
        <dbReference type="SMART" id="SM00507"/>
    </source>
</evidence>
<keyword evidence="2" id="KW-0540">Nuclease</keyword>
<dbReference type="Pfam" id="PF01844">
    <property type="entry name" value="HNH"/>
    <property type="match status" value="1"/>
</dbReference>
<dbReference type="EMBL" id="JAABLQ010000001">
    <property type="protein sequence ID" value="NBN78690.1"/>
    <property type="molecule type" value="Genomic_DNA"/>
</dbReference>
<comment type="caution">
    <text evidence="2">The sequence shown here is derived from an EMBL/GenBank/DDBJ whole genome shotgun (WGS) entry which is preliminary data.</text>
</comment>
<keyword evidence="2" id="KW-0255">Endonuclease</keyword>
<evidence type="ECO:0000313" key="3">
    <source>
        <dbReference type="Proteomes" id="UP000586722"/>
    </source>
</evidence>
<protein>
    <submittedName>
        <fullName evidence="2">HNH endonuclease</fullName>
    </submittedName>
</protein>
<evidence type="ECO:0000313" key="2">
    <source>
        <dbReference type="EMBL" id="NBN78690.1"/>
    </source>
</evidence>
<name>A0A7X5J9U5_9HYPH</name>
<dbReference type="GO" id="GO:0004519">
    <property type="term" value="F:endonuclease activity"/>
    <property type="evidence" value="ECO:0007669"/>
    <property type="project" value="UniProtKB-KW"/>
</dbReference>
<dbReference type="Proteomes" id="UP000586722">
    <property type="component" value="Unassembled WGS sequence"/>
</dbReference>
<reference evidence="3" key="1">
    <citation type="submission" date="2020-01" db="EMBL/GenBank/DDBJ databases">
        <authorList>
            <person name="Fang Y."/>
            <person name="Sun R."/>
            <person name="Nie L."/>
            <person name="He J."/>
            <person name="Hao L."/>
            <person name="Wang L."/>
            <person name="Su S."/>
            <person name="Lv E."/>
            <person name="Zhang Z."/>
            <person name="Xie R."/>
            <person name="Liu H."/>
        </authorList>
    </citation>
    <scope>NUCLEOTIDE SEQUENCE [LARGE SCALE GENOMIC DNA]</scope>
    <source>
        <strain evidence="3">XCT-53</strain>
    </source>
</reference>
<dbReference type="GO" id="GO:0008270">
    <property type="term" value="F:zinc ion binding"/>
    <property type="evidence" value="ECO:0007669"/>
    <property type="project" value="InterPro"/>
</dbReference>
<dbReference type="SMART" id="SM00507">
    <property type="entry name" value="HNHc"/>
    <property type="match status" value="1"/>
</dbReference>
<feature type="domain" description="HNH nuclease" evidence="1">
    <location>
        <begin position="37"/>
        <end position="87"/>
    </location>
</feature>
<sequence>MAKLTMMRPRLGAMPSSVQAMPKVAASIYQSAEWRKFAADIKRQRGGACEVCGSRNRVIADHIVELKDGGEPFNPQNIQLLCHPHHQAKTAAARARRASGVTG</sequence>
<dbReference type="RefSeq" id="WP_161708602.1">
    <property type="nucleotide sequence ID" value="NZ_JAABLQ010000001.1"/>
</dbReference>
<keyword evidence="3" id="KW-1185">Reference proteome</keyword>
<dbReference type="InterPro" id="IPR002711">
    <property type="entry name" value="HNH"/>
</dbReference>
<dbReference type="InterPro" id="IPR003615">
    <property type="entry name" value="HNH_nuc"/>
</dbReference>
<keyword evidence="2" id="KW-0378">Hydrolase</keyword>
<dbReference type="AlphaFoldDB" id="A0A7X5J9U5"/>
<gene>
    <name evidence="2" type="ORF">GWI72_10470</name>
</gene>
<organism evidence="2 3">
    <name type="scientific">Pannonibacter tanglangensis</name>
    <dbReference type="NCBI Taxonomy" id="2750084"/>
    <lineage>
        <taxon>Bacteria</taxon>
        <taxon>Pseudomonadati</taxon>
        <taxon>Pseudomonadota</taxon>
        <taxon>Alphaproteobacteria</taxon>
        <taxon>Hyphomicrobiales</taxon>
        <taxon>Stappiaceae</taxon>
        <taxon>Pannonibacter</taxon>
    </lineage>
</organism>
<dbReference type="GO" id="GO:0003676">
    <property type="term" value="F:nucleic acid binding"/>
    <property type="evidence" value="ECO:0007669"/>
    <property type="project" value="InterPro"/>
</dbReference>
<dbReference type="Gene3D" id="1.10.30.50">
    <property type="match status" value="1"/>
</dbReference>
<dbReference type="CDD" id="cd00085">
    <property type="entry name" value="HNHc"/>
    <property type="match status" value="1"/>
</dbReference>